<dbReference type="AlphaFoldDB" id="A0A9P8FG51"/>
<sequence length="134" mass="15241">MIYDHALHEDHDFFANGVPALFKVCPNITREIYSYRKTITTVCISPDTTGSLENKDLHQVKITKFKQKQNAKGLIVKFIILKRRSSRRMHDLSAGIFETMSDGFTAINVRIYAAGLMLAMNVETQVHKESQPPT</sequence>
<evidence type="ECO:0000313" key="2">
    <source>
        <dbReference type="Proteomes" id="UP000729357"/>
    </source>
</evidence>
<organism evidence="1 2">
    <name type="scientific">Aureobasidium melanogenum</name>
    <name type="common">Aureobasidium pullulans var. melanogenum</name>
    <dbReference type="NCBI Taxonomy" id="46634"/>
    <lineage>
        <taxon>Eukaryota</taxon>
        <taxon>Fungi</taxon>
        <taxon>Dikarya</taxon>
        <taxon>Ascomycota</taxon>
        <taxon>Pezizomycotina</taxon>
        <taxon>Dothideomycetes</taxon>
        <taxon>Dothideomycetidae</taxon>
        <taxon>Dothideales</taxon>
        <taxon>Saccotheciaceae</taxon>
        <taxon>Aureobasidium</taxon>
    </lineage>
</organism>
<comment type="caution">
    <text evidence="1">The sequence shown here is derived from an EMBL/GenBank/DDBJ whole genome shotgun (WGS) entry which is preliminary data.</text>
</comment>
<evidence type="ECO:0000313" key="1">
    <source>
        <dbReference type="EMBL" id="KAG9970624.1"/>
    </source>
</evidence>
<accession>A0A9P8FG51</accession>
<gene>
    <name evidence="1" type="ORF">KCU98_g14368</name>
</gene>
<proteinExistence type="predicted"/>
<dbReference type="EMBL" id="JAHFXS010002833">
    <property type="protein sequence ID" value="KAG9970624.1"/>
    <property type="molecule type" value="Genomic_DNA"/>
</dbReference>
<reference evidence="1" key="1">
    <citation type="journal article" date="2021" name="J Fungi (Basel)">
        <title>Virulence traits and population genomics of the black yeast Aureobasidium melanogenum.</title>
        <authorList>
            <person name="Cernosa A."/>
            <person name="Sun X."/>
            <person name="Gostincar C."/>
            <person name="Fang C."/>
            <person name="Gunde-Cimerman N."/>
            <person name="Song Z."/>
        </authorList>
    </citation>
    <scope>NUCLEOTIDE SEQUENCE</scope>
    <source>
        <strain evidence="1">EXF-9298</strain>
    </source>
</reference>
<keyword evidence="2" id="KW-1185">Reference proteome</keyword>
<name>A0A9P8FG51_AURME</name>
<protein>
    <submittedName>
        <fullName evidence="1">Uncharacterized protein</fullName>
    </submittedName>
</protein>
<feature type="non-terminal residue" evidence="1">
    <location>
        <position position="134"/>
    </location>
</feature>
<reference evidence="1" key="2">
    <citation type="submission" date="2021-08" db="EMBL/GenBank/DDBJ databases">
        <authorList>
            <person name="Gostincar C."/>
            <person name="Sun X."/>
            <person name="Song Z."/>
            <person name="Gunde-Cimerman N."/>
        </authorList>
    </citation>
    <scope>NUCLEOTIDE SEQUENCE</scope>
    <source>
        <strain evidence="1">EXF-9298</strain>
    </source>
</reference>
<dbReference type="Proteomes" id="UP000729357">
    <property type="component" value="Unassembled WGS sequence"/>
</dbReference>